<dbReference type="InterPro" id="IPR050695">
    <property type="entry name" value="N-acetylmuramoyl_amidase_3"/>
</dbReference>
<organism evidence="5 6">
    <name type="scientific">Roseburia porci</name>
    <dbReference type="NCBI Taxonomy" id="2605790"/>
    <lineage>
        <taxon>Bacteria</taxon>
        <taxon>Bacillati</taxon>
        <taxon>Bacillota</taxon>
        <taxon>Clostridia</taxon>
        <taxon>Lachnospirales</taxon>
        <taxon>Lachnospiraceae</taxon>
        <taxon>Roseburia</taxon>
    </lineage>
</organism>
<dbReference type="EMBL" id="VUNI01000014">
    <property type="protein sequence ID" value="MST75179.1"/>
    <property type="molecule type" value="Genomic_DNA"/>
</dbReference>
<keyword evidence="6" id="KW-1185">Reference proteome</keyword>
<keyword evidence="1" id="KW-0378">Hydrolase</keyword>
<feature type="signal peptide" evidence="3">
    <location>
        <begin position="1"/>
        <end position="21"/>
    </location>
</feature>
<dbReference type="AlphaFoldDB" id="A0A6L5YT73"/>
<feature type="domain" description="MurNAc-LAA" evidence="4">
    <location>
        <begin position="110"/>
        <end position="222"/>
    </location>
</feature>
<name>A0A6L5YT73_9FIRM</name>
<dbReference type="Gene3D" id="3.40.630.40">
    <property type="entry name" value="Zn-dependent exopeptidases"/>
    <property type="match status" value="1"/>
</dbReference>
<evidence type="ECO:0000313" key="5">
    <source>
        <dbReference type="EMBL" id="MST75179.1"/>
    </source>
</evidence>
<dbReference type="Proteomes" id="UP000474024">
    <property type="component" value="Unassembled WGS sequence"/>
</dbReference>
<dbReference type="SUPFAM" id="SSF53187">
    <property type="entry name" value="Zn-dependent exopeptidases"/>
    <property type="match status" value="1"/>
</dbReference>
<sequence length="253" mass="27879">MKKRFEFFMVFCLFVTSFVLARRGAALVQSKKAETSKLCVVIDAGHGDNDPGKIGVNDALEKDVNLSLALKLKPLFENKKIQVILTRDSDQTLADSSATNKKIDDMQKRVKLIADSKAVFTISLHQNSYPDSSVSGPQVFYYSQSPDGEALASHIQDSLNEQLSPASPRSVKSNDNYYLLKKTPTPTVIVECGFLSNPDEAARLIDEDYQNKLVRAIYLGAISYLSEADSISEEDPVSDENAGSEEVLSSETR</sequence>
<proteinExistence type="predicted"/>
<accession>A0A6L5YT73</accession>
<evidence type="ECO:0000313" key="6">
    <source>
        <dbReference type="Proteomes" id="UP000474024"/>
    </source>
</evidence>
<gene>
    <name evidence="5" type="ORF">FYJ75_09080</name>
</gene>
<comment type="caution">
    <text evidence="5">The sequence shown here is derived from an EMBL/GenBank/DDBJ whole genome shotgun (WGS) entry which is preliminary data.</text>
</comment>
<feature type="region of interest" description="Disordered" evidence="2">
    <location>
        <begin position="229"/>
        <end position="253"/>
    </location>
</feature>
<dbReference type="SMART" id="SM00646">
    <property type="entry name" value="Ami_3"/>
    <property type="match status" value="1"/>
</dbReference>
<dbReference type="PANTHER" id="PTHR30404:SF0">
    <property type="entry name" value="N-ACETYLMURAMOYL-L-ALANINE AMIDASE AMIC"/>
    <property type="match status" value="1"/>
</dbReference>
<dbReference type="Pfam" id="PF01520">
    <property type="entry name" value="Amidase_3"/>
    <property type="match status" value="1"/>
</dbReference>
<dbReference type="RefSeq" id="WP_154430138.1">
    <property type="nucleotide sequence ID" value="NZ_VUNI01000014.1"/>
</dbReference>
<dbReference type="CDD" id="cd02696">
    <property type="entry name" value="MurNAc-LAA"/>
    <property type="match status" value="1"/>
</dbReference>
<dbReference type="GO" id="GO:0009253">
    <property type="term" value="P:peptidoglycan catabolic process"/>
    <property type="evidence" value="ECO:0007669"/>
    <property type="project" value="InterPro"/>
</dbReference>
<dbReference type="PANTHER" id="PTHR30404">
    <property type="entry name" value="N-ACETYLMURAMOYL-L-ALANINE AMIDASE"/>
    <property type="match status" value="1"/>
</dbReference>
<dbReference type="GO" id="GO:0030288">
    <property type="term" value="C:outer membrane-bounded periplasmic space"/>
    <property type="evidence" value="ECO:0007669"/>
    <property type="project" value="TreeGrafter"/>
</dbReference>
<reference evidence="5 6" key="1">
    <citation type="submission" date="2019-08" db="EMBL/GenBank/DDBJ databases">
        <title>In-depth cultivation of the pig gut microbiome towards novel bacterial diversity and tailored functional studies.</title>
        <authorList>
            <person name="Wylensek D."/>
            <person name="Hitch T.C.A."/>
            <person name="Clavel T."/>
        </authorList>
    </citation>
    <scope>NUCLEOTIDE SEQUENCE [LARGE SCALE GENOMIC DNA]</scope>
    <source>
        <strain evidence="5 6">MUC/MUC-530-WT-4D</strain>
    </source>
</reference>
<dbReference type="InterPro" id="IPR002508">
    <property type="entry name" value="MurNAc-LAA_cat"/>
</dbReference>
<evidence type="ECO:0000256" key="3">
    <source>
        <dbReference type="SAM" id="SignalP"/>
    </source>
</evidence>
<dbReference type="GO" id="GO:0008745">
    <property type="term" value="F:N-acetylmuramoyl-L-alanine amidase activity"/>
    <property type="evidence" value="ECO:0007669"/>
    <property type="project" value="InterPro"/>
</dbReference>
<feature type="chain" id="PRO_5026941365" evidence="3">
    <location>
        <begin position="22"/>
        <end position="253"/>
    </location>
</feature>
<evidence type="ECO:0000256" key="2">
    <source>
        <dbReference type="SAM" id="MobiDB-lite"/>
    </source>
</evidence>
<evidence type="ECO:0000256" key="1">
    <source>
        <dbReference type="ARBA" id="ARBA00022801"/>
    </source>
</evidence>
<keyword evidence="3" id="KW-0732">Signal</keyword>
<evidence type="ECO:0000259" key="4">
    <source>
        <dbReference type="SMART" id="SM00646"/>
    </source>
</evidence>
<protein>
    <submittedName>
        <fullName evidence="5">N-acetylmuramoyl-L-alanine amidase</fullName>
    </submittedName>
</protein>